<dbReference type="SMART" id="SM00220">
    <property type="entry name" value="S_TKc"/>
    <property type="match status" value="1"/>
</dbReference>
<evidence type="ECO:0000256" key="3">
    <source>
        <dbReference type="PROSITE-ProRule" id="PRU00023"/>
    </source>
</evidence>
<dbReference type="AlphaFoldDB" id="A0A1L9SFB4"/>
<keyword evidence="1" id="KW-0677">Repeat</keyword>
<dbReference type="InterPro" id="IPR051165">
    <property type="entry name" value="Multifunctional_ANK_Repeat"/>
</dbReference>
<dbReference type="PANTHER" id="PTHR24123:SF33">
    <property type="entry name" value="PROTEIN HOS4"/>
    <property type="match status" value="1"/>
</dbReference>
<dbReference type="PROSITE" id="PS00108">
    <property type="entry name" value="PROTEIN_KINASE_ST"/>
    <property type="match status" value="1"/>
</dbReference>
<dbReference type="Pfam" id="PF00069">
    <property type="entry name" value="Pkinase"/>
    <property type="match status" value="1"/>
</dbReference>
<dbReference type="GO" id="GO:0004672">
    <property type="term" value="F:protein kinase activity"/>
    <property type="evidence" value="ECO:0007669"/>
    <property type="project" value="InterPro"/>
</dbReference>
<dbReference type="InterPro" id="IPR036770">
    <property type="entry name" value="Ankyrin_rpt-contain_sf"/>
</dbReference>
<gene>
    <name evidence="5" type="ORF">ASPZODRAFT_143828</name>
</gene>
<feature type="repeat" description="ANK" evidence="3">
    <location>
        <begin position="866"/>
        <end position="898"/>
    </location>
</feature>
<dbReference type="Pfam" id="PF00023">
    <property type="entry name" value="Ank"/>
    <property type="match status" value="2"/>
</dbReference>
<dbReference type="SUPFAM" id="SSF48403">
    <property type="entry name" value="Ankyrin repeat"/>
    <property type="match status" value="2"/>
</dbReference>
<dbReference type="Pfam" id="PF12796">
    <property type="entry name" value="Ank_2"/>
    <property type="match status" value="1"/>
</dbReference>
<keyword evidence="2 3" id="KW-0040">ANK repeat</keyword>
<dbReference type="GeneID" id="34611413"/>
<dbReference type="GO" id="GO:0005524">
    <property type="term" value="F:ATP binding"/>
    <property type="evidence" value="ECO:0007669"/>
    <property type="project" value="InterPro"/>
</dbReference>
<dbReference type="InterPro" id="IPR000719">
    <property type="entry name" value="Prot_kinase_dom"/>
</dbReference>
<evidence type="ECO:0000256" key="1">
    <source>
        <dbReference type="ARBA" id="ARBA00022737"/>
    </source>
</evidence>
<keyword evidence="6" id="KW-1185">Reference proteome</keyword>
<dbReference type="SMART" id="SM00248">
    <property type="entry name" value="ANK"/>
    <property type="match status" value="9"/>
</dbReference>
<accession>A0A1L9SFB4</accession>
<dbReference type="EMBL" id="KV878344">
    <property type="protein sequence ID" value="OJJ45965.1"/>
    <property type="molecule type" value="Genomic_DNA"/>
</dbReference>
<organism evidence="5 6">
    <name type="scientific">Penicilliopsis zonata CBS 506.65</name>
    <dbReference type="NCBI Taxonomy" id="1073090"/>
    <lineage>
        <taxon>Eukaryota</taxon>
        <taxon>Fungi</taxon>
        <taxon>Dikarya</taxon>
        <taxon>Ascomycota</taxon>
        <taxon>Pezizomycotina</taxon>
        <taxon>Eurotiomycetes</taxon>
        <taxon>Eurotiomycetidae</taxon>
        <taxon>Eurotiales</taxon>
        <taxon>Aspergillaceae</taxon>
        <taxon>Penicilliopsis</taxon>
    </lineage>
</organism>
<dbReference type="PANTHER" id="PTHR24123">
    <property type="entry name" value="ANKYRIN REPEAT-CONTAINING"/>
    <property type="match status" value="1"/>
</dbReference>
<dbReference type="InterPro" id="IPR002110">
    <property type="entry name" value="Ankyrin_rpt"/>
</dbReference>
<evidence type="ECO:0000256" key="2">
    <source>
        <dbReference type="ARBA" id="ARBA00023043"/>
    </source>
</evidence>
<dbReference type="PRINTS" id="PR01415">
    <property type="entry name" value="ANKYRIN"/>
</dbReference>
<dbReference type="InterPro" id="IPR008271">
    <property type="entry name" value="Ser/Thr_kinase_AS"/>
</dbReference>
<dbReference type="PROSITE" id="PS50297">
    <property type="entry name" value="ANK_REP_REGION"/>
    <property type="match status" value="2"/>
</dbReference>
<dbReference type="PROSITE" id="PS50088">
    <property type="entry name" value="ANK_REPEAT"/>
    <property type="match status" value="2"/>
</dbReference>
<evidence type="ECO:0000313" key="5">
    <source>
        <dbReference type="EMBL" id="OJJ45965.1"/>
    </source>
</evidence>
<protein>
    <recommendedName>
        <fullName evidence="4">Protein kinase domain-containing protein</fullName>
    </recommendedName>
</protein>
<proteinExistence type="predicted"/>
<dbReference type="STRING" id="1073090.A0A1L9SFB4"/>
<dbReference type="Gene3D" id="1.25.40.20">
    <property type="entry name" value="Ankyrin repeat-containing domain"/>
    <property type="match status" value="4"/>
</dbReference>
<dbReference type="OrthoDB" id="626167at2759"/>
<dbReference type="RefSeq" id="XP_022580475.1">
    <property type="nucleotide sequence ID" value="XM_022724948.1"/>
</dbReference>
<reference evidence="6" key="1">
    <citation type="journal article" date="2017" name="Genome Biol.">
        <title>Comparative genomics reveals high biological diversity and specific adaptations in the industrially and medically important fungal genus Aspergillus.</title>
        <authorList>
            <person name="de Vries R.P."/>
            <person name="Riley R."/>
            <person name="Wiebenga A."/>
            <person name="Aguilar-Osorio G."/>
            <person name="Amillis S."/>
            <person name="Uchima C.A."/>
            <person name="Anderluh G."/>
            <person name="Asadollahi M."/>
            <person name="Askin M."/>
            <person name="Barry K."/>
            <person name="Battaglia E."/>
            <person name="Bayram O."/>
            <person name="Benocci T."/>
            <person name="Braus-Stromeyer S.A."/>
            <person name="Caldana C."/>
            <person name="Canovas D."/>
            <person name="Cerqueira G.C."/>
            <person name="Chen F."/>
            <person name="Chen W."/>
            <person name="Choi C."/>
            <person name="Clum A."/>
            <person name="Dos Santos R.A."/>
            <person name="Damasio A.R."/>
            <person name="Diallinas G."/>
            <person name="Emri T."/>
            <person name="Fekete E."/>
            <person name="Flipphi M."/>
            <person name="Freyberg S."/>
            <person name="Gallo A."/>
            <person name="Gournas C."/>
            <person name="Habgood R."/>
            <person name="Hainaut M."/>
            <person name="Harispe M.L."/>
            <person name="Henrissat B."/>
            <person name="Hilden K.S."/>
            <person name="Hope R."/>
            <person name="Hossain A."/>
            <person name="Karabika E."/>
            <person name="Karaffa L."/>
            <person name="Karanyi Z."/>
            <person name="Krasevec N."/>
            <person name="Kuo A."/>
            <person name="Kusch H."/>
            <person name="LaButti K."/>
            <person name="Lagendijk E.L."/>
            <person name="Lapidus A."/>
            <person name="Levasseur A."/>
            <person name="Lindquist E."/>
            <person name="Lipzen A."/>
            <person name="Logrieco A.F."/>
            <person name="MacCabe A."/>
            <person name="Maekelae M.R."/>
            <person name="Malavazi I."/>
            <person name="Melin P."/>
            <person name="Meyer V."/>
            <person name="Mielnichuk N."/>
            <person name="Miskei M."/>
            <person name="Molnar A.P."/>
            <person name="Mule G."/>
            <person name="Ngan C.Y."/>
            <person name="Orejas M."/>
            <person name="Orosz E."/>
            <person name="Ouedraogo J.P."/>
            <person name="Overkamp K.M."/>
            <person name="Park H.-S."/>
            <person name="Perrone G."/>
            <person name="Piumi F."/>
            <person name="Punt P.J."/>
            <person name="Ram A.F."/>
            <person name="Ramon A."/>
            <person name="Rauscher S."/>
            <person name="Record E."/>
            <person name="Riano-Pachon D.M."/>
            <person name="Robert V."/>
            <person name="Roehrig J."/>
            <person name="Ruller R."/>
            <person name="Salamov A."/>
            <person name="Salih N.S."/>
            <person name="Samson R.A."/>
            <person name="Sandor E."/>
            <person name="Sanguinetti M."/>
            <person name="Schuetze T."/>
            <person name="Sepcic K."/>
            <person name="Shelest E."/>
            <person name="Sherlock G."/>
            <person name="Sophianopoulou V."/>
            <person name="Squina F.M."/>
            <person name="Sun H."/>
            <person name="Susca A."/>
            <person name="Todd R.B."/>
            <person name="Tsang A."/>
            <person name="Unkles S.E."/>
            <person name="van de Wiele N."/>
            <person name="van Rossen-Uffink D."/>
            <person name="Oliveira J.V."/>
            <person name="Vesth T.C."/>
            <person name="Visser J."/>
            <person name="Yu J.-H."/>
            <person name="Zhou M."/>
            <person name="Andersen M.R."/>
            <person name="Archer D.B."/>
            <person name="Baker S.E."/>
            <person name="Benoit I."/>
            <person name="Brakhage A.A."/>
            <person name="Braus G.H."/>
            <person name="Fischer R."/>
            <person name="Frisvad J.C."/>
            <person name="Goldman G.H."/>
            <person name="Houbraken J."/>
            <person name="Oakley B."/>
            <person name="Pocsi I."/>
            <person name="Scazzocchio C."/>
            <person name="Seiboth B."/>
            <person name="vanKuyk P.A."/>
            <person name="Wortman J."/>
            <person name="Dyer P.S."/>
            <person name="Grigoriev I.V."/>
        </authorList>
    </citation>
    <scope>NUCLEOTIDE SEQUENCE [LARGE SCALE GENOMIC DNA]</scope>
    <source>
        <strain evidence="6">CBS 506.65</strain>
    </source>
</reference>
<sequence length="1129" mass="124621">MSGRPETSRGETSEIASRSEGAQYIPHVFDFVGIHRPANSRSSVPSVHLEPLAVDQSVVIGHGASFTAFQRSIPALPTGSQTAEMADWSLTVRNVSKAPEKVVYKVARVAFTATGVSTAATRPAMKAALMELYALMHEPLQRHPNIIKLLGLAWGANLFDPTHRLPVLVVEYAEHGSLAELQAQTKLSPAAKRGLALDIGRGLQMLHRCGIVHGDVKSENVLIFRHAEREYIAKMSDFGFSTVREAASEEVFMGGTRPWKAPETRNRVARERMAATDVYSYGLLLWRLAADGHSPFGFIDCLLPIDRMKEEDVLIENTGLDRWFVQYQQESAADLKADAFYTLLPAALNRCLSVDPAKRDLTEAIAALQNGLGKDPETEQNVEPEILHLSYENHTLSWQQTRQLEPGVQAFIFNAFYHKVEEMLSSKVINCPDCFVLASYYINGYGTAVDHQAARRLLERCSRPEYNHPSSRAYSYRIVKALDPEYTMTPADYDNLSVMALRGSRPALCDLKDVAPAQYAWSQPILRDVLAGVGASFFHDTNMLGFAHRQWVYTFDRPEMLVTNLRPLQKIAEHKVNRRGDGILHLAASTGRIQAVESLLGAFPLDINQRNEAGETPLLCACRAGQLATVLRLVQLNADASIAAANGESCLHWLVSFQDIEAVGEALLQTGAPLRGYTRERVAYSDFPAGIDVDFQIAGTPLTWAIHHDRPDIVRFLVSKNIWVALDETRDSQWAVSPLEYAAFFHHVECLQVLMDALDQAGARYSMAPILTAAVHAADTFSMILRNGARYRQRLHATLDVCLARSRPIVFGSGIGGFDTSLLFFAVSEAHDEVVEYLLSQPGDDDQDALSGAYTRRDINRPAADHRRTPVLEAIRWNRKHIVELLLSHGADITASARNPFTNELTWTGFHILATAGHDLGDISYLLKAGLSLQELPSTESPFLVALQHNVFDLASSLLTAGAQVSALCCDAGFLSLEYPTSVLGHLIAASAQHTIPRLRYLLRCSVDFIVEPTRQLSALHRAAWAYKGIMHRGEKKDPVTRHGYDMMVNRDIMAELLEKWGTAEHVNLPCGIHGRTALHLAVAAGNIHAVELLRGKADASLRDDLGMNALELAKSSLEKGSAIVDLLS</sequence>
<evidence type="ECO:0000259" key="4">
    <source>
        <dbReference type="PROSITE" id="PS50011"/>
    </source>
</evidence>
<dbReference type="InterPro" id="IPR011009">
    <property type="entry name" value="Kinase-like_dom_sf"/>
</dbReference>
<dbReference type="Proteomes" id="UP000184188">
    <property type="component" value="Unassembled WGS sequence"/>
</dbReference>
<feature type="repeat" description="ANK" evidence="3">
    <location>
        <begin position="1074"/>
        <end position="1094"/>
    </location>
</feature>
<dbReference type="SUPFAM" id="SSF56112">
    <property type="entry name" value="Protein kinase-like (PK-like)"/>
    <property type="match status" value="1"/>
</dbReference>
<dbReference type="Gene3D" id="1.10.510.10">
    <property type="entry name" value="Transferase(Phosphotransferase) domain 1"/>
    <property type="match status" value="1"/>
</dbReference>
<feature type="domain" description="Protein kinase" evidence="4">
    <location>
        <begin position="54"/>
        <end position="372"/>
    </location>
</feature>
<evidence type="ECO:0000313" key="6">
    <source>
        <dbReference type="Proteomes" id="UP000184188"/>
    </source>
</evidence>
<dbReference type="PROSITE" id="PS50011">
    <property type="entry name" value="PROTEIN_KINASE_DOM"/>
    <property type="match status" value="1"/>
</dbReference>
<dbReference type="VEuPathDB" id="FungiDB:ASPZODRAFT_143828"/>
<name>A0A1L9SFB4_9EURO</name>